<protein>
    <submittedName>
        <fullName evidence="5">DUF3048 domain-containing protein</fullName>
    </submittedName>
</protein>
<dbReference type="InterPro" id="IPR035328">
    <property type="entry name" value="DUF3048_C"/>
</dbReference>
<proteinExistence type="predicted"/>
<reference evidence="5 6" key="1">
    <citation type="submission" date="2017-11" db="EMBL/GenBank/DDBJ databases">
        <title>Bacillus camelliae sp. nov., isolated from pu'er tea.</title>
        <authorList>
            <person name="Niu L."/>
        </authorList>
    </citation>
    <scope>NUCLEOTIDE SEQUENCE [LARGE SCALE GENOMIC DNA]</scope>
    <source>
        <strain evidence="5 6">7578-1</strain>
    </source>
</reference>
<dbReference type="EMBL" id="PIQO01000013">
    <property type="protein sequence ID" value="PKR83982.1"/>
    <property type="molecule type" value="Genomic_DNA"/>
</dbReference>
<name>A0A2N3LH72_9BACI</name>
<feature type="region of interest" description="Disordered" evidence="1">
    <location>
        <begin position="24"/>
        <end position="43"/>
    </location>
</feature>
<dbReference type="RefSeq" id="WP_101355185.1">
    <property type="nucleotide sequence ID" value="NZ_PIQO01000013.1"/>
</dbReference>
<dbReference type="OrthoDB" id="9779102at2"/>
<dbReference type="Pfam" id="PF17479">
    <property type="entry name" value="DUF3048_C"/>
    <property type="match status" value="1"/>
</dbReference>
<evidence type="ECO:0000256" key="1">
    <source>
        <dbReference type="SAM" id="MobiDB-lite"/>
    </source>
</evidence>
<comment type="caution">
    <text evidence="5">The sequence shown here is derived from an EMBL/GenBank/DDBJ whole genome shotgun (WGS) entry which is preliminary data.</text>
</comment>
<dbReference type="Proteomes" id="UP000233440">
    <property type="component" value="Unassembled WGS sequence"/>
</dbReference>
<evidence type="ECO:0000256" key="2">
    <source>
        <dbReference type="SAM" id="SignalP"/>
    </source>
</evidence>
<feature type="domain" description="DUF3048" evidence="4">
    <location>
        <begin position="221"/>
        <end position="329"/>
    </location>
</feature>
<evidence type="ECO:0000313" key="5">
    <source>
        <dbReference type="EMBL" id="PKR83982.1"/>
    </source>
</evidence>
<dbReference type="Pfam" id="PF11258">
    <property type="entry name" value="DUF3048"/>
    <property type="match status" value="1"/>
</dbReference>
<keyword evidence="6" id="KW-1185">Reference proteome</keyword>
<dbReference type="Gene3D" id="3.50.90.10">
    <property type="entry name" value="YerB-like"/>
    <property type="match status" value="1"/>
</dbReference>
<feature type="domain" description="DUF3048" evidence="3">
    <location>
        <begin position="54"/>
        <end position="194"/>
    </location>
</feature>
<feature type="chain" id="PRO_5038486482" evidence="2">
    <location>
        <begin position="23"/>
        <end position="342"/>
    </location>
</feature>
<evidence type="ECO:0000259" key="4">
    <source>
        <dbReference type="Pfam" id="PF17479"/>
    </source>
</evidence>
<feature type="signal peptide" evidence="2">
    <location>
        <begin position="1"/>
        <end position="22"/>
    </location>
</feature>
<gene>
    <name evidence="5" type="ORF">CWO92_15790</name>
</gene>
<accession>A0A2N3LH72</accession>
<keyword evidence="2" id="KW-0732">Signal</keyword>
<evidence type="ECO:0000259" key="3">
    <source>
        <dbReference type="Pfam" id="PF11258"/>
    </source>
</evidence>
<dbReference type="AlphaFoldDB" id="A0A2N3LH72"/>
<dbReference type="PROSITE" id="PS51257">
    <property type="entry name" value="PROKAR_LIPOPROTEIN"/>
    <property type="match status" value="1"/>
</dbReference>
<dbReference type="InterPro" id="IPR023158">
    <property type="entry name" value="YerB-like_sf"/>
</dbReference>
<evidence type="ECO:0000313" key="6">
    <source>
        <dbReference type="Proteomes" id="UP000233440"/>
    </source>
</evidence>
<sequence>MFKKFYMLFLVLLLALSGCGHKEKTVQKENNKPSESGKVPDTIKESTPKYIFPLTGIKTKAIQENRSVAVMINNYPAARPQSGLAEADIVYEVLAEGDITRFLAIYQSEQPKRIGPVRSARDYFIHLAKGYGSFYVAHGYSPEAYKMLSSGYIDNINGIQYDGTLFKRSSDRKPPHNSYISYENILKGAKLKHYEMNTPPDSLDFMQKVQVSGQDAKSIMIHYSQNSLFNVEYEYDAETEKFKRFSGGEQTADLESKRPVLIDNLFIVESEHKVIDKKGRRDINLTSGGKAYLFQKGKYREVEWRNVDDRILPFINGEKVKFVPGKTWINIVPNLNMVGIDK</sequence>
<organism evidence="5 6">
    <name type="scientific">Heyndrickxia camelliae</name>
    <dbReference type="NCBI Taxonomy" id="1707093"/>
    <lineage>
        <taxon>Bacteria</taxon>
        <taxon>Bacillati</taxon>
        <taxon>Bacillota</taxon>
        <taxon>Bacilli</taxon>
        <taxon>Bacillales</taxon>
        <taxon>Bacillaceae</taxon>
        <taxon>Heyndrickxia</taxon>
    </lineage>
</organism>
<dbReference type="SUPFAM" id="SSF159774">
    <property type="entry name" value="YerB-like"/>
    <property type="match status" value="1"/>
</dbReference>
<dbReference type="InterPro" id="IPR021416">
    <property type="entry name" value="DUF3048_N"/>
</dbReference>